<dbReference type="InterPro" id="IPR036890">
    <property type="entry name" value="HATPase_C_sf"/>
</dbReference>
<dbReference type="PANTHER" id="PTHR43547">
    <property type="entry name" value="TWO-COMPONENT HISTIDINE KINASE"/>
    <property type="match status" value="1"/>
</dbReference>
<dbReference type="InterPro" id="IPR003661">
    <property type="entry name" value="HisK_dim/P_dom"/>
</dbReference>
<keyword evidence="10" id="KW-0808">Transferase</keyword>
<evidence type="ECO:0000313" key="11">
    <source>
        <dbReference type="Proteomes" id="UP000521199"/>
    </source>
</evidence>
<dbReference type="InterPro" id="IPR011006">
    <property type="entry name" value="CheY-like_superfamily"/>
</dbReference>
<dbReference type="SUPFAM" id="SSF47384">
    <property type="entry name" value="Homodimeric domain of signal transducing histidine kinase"/>
    <property type="match status" value="1"/>
</dbReference>
<dbReference type="Pfam" id="PF02518">
    <property type="entry name" value="HATPase_c"/>
    <property type="match status" value="1"/>
</dbReference>
<keyword evidence="6" id="KW-0812">Transmembrane</keyword>
<reference evidence="10 11" key="1">
    <citation type="submission" date="2020-08" db="EMBL/GenBank/DDBJ databases">
        <title>Genomic Encyclopedia of Type Strains, Phase IV (KMG-IV): sequencing the most valuable type-strain genomes for metagenomic binning, comparative biology and taxonomic classification.</title>
        <authorList>
            <person name="Goeker M."/>
        </authorList>
    </citation>
    <scope>NUCLEOTIDE SEQUENCE [LARGE SCALE GENOMIC DNA]</scope>
    <source>
        <strain evidence="10 11">DSM 24163</strain>
    </source>
</reference>
<feature type="chain" id="PRO_5030869504" description="histidine kinase" evidence="7">
    <location>
        <begin position="23"/>
        <end position="1189"/>
    </location>
</feature>
<evidence type="ECO:0000256" key="4">
    <source>
        <dbReference type="ARBA" id="ARBA00023012"/>
    </source>
</evidence>
<comment type="caution">
    <text evidence="10">The sequence shown here is derived from an EMBL/GenBank/DDBJ whole genome shotgun (WGS) entry which is preliminary data.</text>
</comment>
<dbReference type="InterPro" id="IPR003594">
    <property type="entry name" value="HATPase_dom"/>
</dbReference>
<feature type="domain" description="Histidine kinase" evidence="8">
    <location>
        <begin position="830"/>
        <end position="1049"/>
    </location>
</feature>
<keyword evidence="6" id="KW-0472">Membrane</keyword>
<dbReference type="InterPro" id="IPR001789">
    <property type="entry name" value="Sig_transdc_resp-reg_receiver"/>
</dbReference>
<keyword evidence="11" id="KW-1185">Reference proteome</keyword>
<keyword evidence="3 5" id="KW-0597">Phosphoprotein</keyword>
<dbReference type="EMBL" id="JACHHP010000006">
    <property type="protein sequence ID" value="MBB5209444.1"/>
    <property type="molecule type" value="Genomic_DNA"/>
</dbReference>
<dbReference type="Gene3D" id="2.130.10.10">
    <property type="entry name" value="YVTN repeat-like/Quinoprotein amine dehydrogenase"/>
    <property type="match status" value="3"/>
</dbReference>
<dbReference type="PROSITE" id="PS50110">
    <property type="entry name" value="RESPONSE_REGULATORY"/>
    <property type="match status" value="1"/>
</dbReference>
<keyword evidence="7" id="KW-0732">Signal</keyword>
<evidence type="ECO:0000259" key="9">
    <source>
        <dbReference type="PROSITE" id="PS50110"/>
    </source>
</evidence>
<comment type="catalytic activity">
    <reaction evidence="1">
        <text>ATP + protein L-histidine = ADP + protein N-phospho-L-histidine.</text>
        <dbReference type="EC" id="2.7.13.3"/>
    </reaction>
</comment>
<proteinExistence type="predicted"/>
<keyword evidence="6" id="KW-1133">Transmembrane helix</keyword>
<dbReference type="SMART" id="SM00387">
    <property type="entry name" value="HATPase_c"/>
    <property type="match status" value="1"/>
</dbReference>
<evidence type="ECO:0000256" key="5">
    <source>
        <dbReference type="PROSITE-ProRule" id="PRU00169"/>
    </source>
</evidence>
<dbReference type="Proteomes" id="UP000521199">
    <property type="component" value="Unassembled WGS sequence"/>
</dbReference>
<dbReference type="FunFam" id="1.10.287.130:FF:000028">
    <property type="entry name" value="Hybrid signal transduction histidine kinase"/>
    <property type="match status" value="1"/>
</dbReference>
<protein>
    <recommendedName>
        <fullName evidence="2">histidine kinase</fullName>
        <ecNumber evidence="2">2.7.13.3</ecNumber>
    </recommendedName>
</protein>
<evidence type="ECO:0000256" key="7">
    <source>
        <dbReference type="SAM" id="SignalP"/>
    </source>
</evidence>
<dbReference type="SMART" id="SM00388">
    <property type="entry name" value="HisKA"/>
    <property type="match status" value="1"/>
</dbReference>
<sequence length="1189" mass="126544">MRQGIAAWMAGLGLLLCGAVQALPALPQAPLFDVVGTEDGLPSRTVNKLAQDRAGYLWVGTADGLARYDGVAFRLYQHDPDDPASLPGNVVETLHVDAQDRVWIGVEGHGISLLGADRGGFRHFRAADDARFALADVWAIASAPDGTLWFGGYGGGLYRYVPDSDAVTIFRHDAADAASLAADHVLALGFDAAGVLWIGTSAGLQRFEDDAFVTVPSPQAGTAAMVLSLANDAGGALWIGTRAGLDRFDGQRRLPVAAPAGAQLQAGVTALLRDRRGSLWLGTRSGVSLADAPGAAPRAVWGAGQPFGTVRPVSVFDVLEDHEGGLWFAAPGIGLLHVPPRWRNFSALRRGPSAAGGLGADRIRGASEADDGSLWFVADEGLLERVDTAGRVERHLATPQTALPNPVLRSVLAAGDAVWIGYQDGLTRYEPASGALHHWPADGSADAPPGGTIDLMQRAPDGTLWLAINGGGLQQRDSAGRVLGTWLAGPDTGVPAPDTEDIAFGPDGATWISGEAGLHRFDAGERRFERVAGSPQQRVFGFAFAPDGTVWTQRLGALEQFELRQGFLHLLRRVDAKDGFAALEVGGLVIDPAGSLWMTSARGLWHYVPGSGTLRRYGVRDGLANQEFSSNPPLRLRDGGIVAPTMEGVVLFEPRRIESDTAPPRLSIERIDVRRDGAVLPLDPAAPAALRHDDRELHVQARLFSFVDPQANRYRFRLLGYERDWIEVGASGERVFSQLPTGEYVLQVEGANADGVWSASPLQVPVRVLPAWWATGWAWFGYVAAAALLLLALAWLYRRRVARRHAAELADQQRRLALQASDAKTTFLATMGHEIRTPMTGVLGMTELLLRTPLDARQRDYADAIQRSGELMLRLVNDALDLARIEAGKLELARERVDLHLLVRDVADLLRALAERKSLALRVDIDADAPRFVDGDPLRLRQILLNLGNNAIKFTERGGVDIALRAADAPCTVALVVRDSGPGLDAEQCARLFRRFEQADGAATAQRYGGSGLGLAICQELAAAMGGRIDVTSAPGEGCTFRVRLPLAPAADAPAPAPAAGAPAAAPAQPAAARTILLVEDDATVAAVVRGLLDALGHTVIHASHGLAALTELDLHPIDLAFLDLDLPGIDGLDLARLLRARGHTVPLIALTARADPQAEPMAHAAGMTAFLRKPVSAAQLERAIASCT</sequence>
<gene>
    <name evidence="10" type="ORF">HNQ52_003013</name>
</gene>
<evidence type="ECO:0000256" key="2">
    <source>
        <dbReference type="ARBA" id="ARBA00012438"/>
    </source>
</evidence>
<feature type="signal peptide" evidence="7">
    <location>
        <begin position="1"/>
        <end position="22"/>
    </location>
</feature>
<dbReference type="Pfam" id="PF07494">
    <property type="entry name" value="Reg_prop"/>
    <property type="match status" value="1"/>
</dbReference>
<feature type="transmembrane region" description="Helical" evidence="6">
    <location>
        <begin position="771"/>
        <end position="797"/>
    </location>
</feature>
<dbReference type="SMART" id="SM00448">
    <property type="entry name" value="REC"/>
    <property type="match status" value="1"/>
</dbReference>
<evidence type="ECO:0000259" key="8">
    <source>
        <dbReference type="PROSITE" id="PS50109"/>
    </source>
</evidence>
<dbReference type="Pfam" id="PF00072">
    <property type="entry name" value="Response_reg"/>
    <property type="match status" value="1"/>
</dbReference>
<dbReference type="FunFam" id="3.30.565.10:FF:000010">
    <property type="entry name" value="Sensor histidine kinase RcsC"/>
    <property type="match status" value="1"/>
</dbReference>
<dbReference type="InterPro" id="IPR011123">
    <property type="entry name" value="Y_Y_Y"/>
</dbReference>
<dbReference type="Gene3D" id="2.60.40.10">
    <property type="entry name" value="Immunoglobulins"/>
    <property type="match status" value="1"/>
</dbReference>
<evidence type="ECO:0000256" key="1">
    <source>
        <dbReference type="ARBA" id="ARBA00000085"/>
    </source>
</evidence>
<dbReference type="InterPro" id="IPR013783">
    <property type="entry name" value="Ig-like_fold"/>
</dbReference>
<dbReference type="Gene3D" id="3.30.565.10">
    <property type="entry name" value="Histidine kinase-like ATPase, C-terminal domain"/>
    <property type="match status" value="1"/>
</dbReference>
<dbReference type="PRINTS" id="PR00344">
    <property type="entry name" value="BCTRLSENSOR"/>
</dbReference>
<dbReference type="CDD" id="cd16922">
    <property type="entry name" value="HATPase_EvgS-ArcB-TorS-like"/>
    <property type="match status" value="1"/>
</dbReference>
<dbReference type="SUPFAM" id="SSF63829">
    <property type="entry name" value="Calcium-dependent phosphotriesterase"/>
    <property type="match status" value="3"/>
</dbReference>
<dbReference type="Pfam" id="PF07495">
    <property type="entry name" value="Y_Y_Y"/>
    <property type="match status" value="1"/>
</dbReference>
<dbReference type="PANTHER" id="PTHR43547:SF2">
    <property type="entry name" value="HYBRID SIGNAL TRANSDUCTION HISTIDINE KINASE C"/>
    <property type="match status" value="1"/>
</dbReference>
<accession>A0A7W8D7N9</accession>
<dbReference type="GO" id="GO:0000155">
    <property type="term" value="F:phosphorelay sensor kinase activity"/>
    <property type="evidence" value="ECO:0007669"/>
    <property type="project" value="InterPro"/>
</dbReference>
<feature type="domain" description="Response regulatory" evidence="9">
    <location>
        <begin position="1075"/>
        <end position="1189"/>
    </location>
</feature>
<dbReference type="Gene3D" id="1.10.287.130">
    <property type="match status" value="1"/>
</dbReference>
<dbReference type="CDD" id="cd00082">
    <property type="entry name" value="HisKA"/>
    <property type="match status" value="1"/>
</dbReference>
<dbReference type="CDD" id="cd17546">
    <property type="entry name" value="REC_hyHK_CKI1_RcsC-like"/>
    <property type="match status" value="1"/>
</dbReference>
<dbReference type="AlphaFoldDB" id="A0A7W8D7N9"/>
<evidence type="ECO:0000256" key="6">
    <source>
        <dbReference type="SAM" id="Phobius"/>
    </source>
</evidence>
<feature type="modified residue" description="4-aspartylphosphate" evidence="5">
    <location>
        <position position="1124"/>
    </location>
</feature>
<name>A0A7W8D7N9_9GAMM</name>
<dbReference type="InterPro" id="IPR015943">
    <property type="entry name" value="WD40/YVTN_repeat-like_dom_sf"/>
</dbReference>
<dbReference type="RefSeq" id="WP_183961981.1">
    <property type="nucleotide sequence ID" value="NZ_JACHHP010000006.1"/>
</dbReference>
<dbReference type="Gene3D" id="3.40.50.2300">
    <property type="match status" value="1"/>
</dbReference>
<evidence type="ECO:0000313" key="10">
    <source>
        <dbReference type="EMBL" id="MBB5209444.1"/>
    </source>
</evidence>
<dbReference type="InterPro" id="IPR004358">
    <property type="entry name" value="Sig_transdc_His_kin-like_C"/>
</dbReference>
<dbReference type="InterPro" id="IPR005467">
    <property type="entry name" value="His_kinase_dom"/>
</dbReference>
<organism evidence="10 11">
    <name type="scientific">Chiayiivirga flava</name>
    <dbReference type="NCBI Taxonomy" id="659595"/>
    <lineage>
        <taxon>Bacteria</taxon>
        <taxon>Pseudomonadati</taxon>
        <taxon>Pseudomonadota</taxon>
        <taxon>Gammaproteobacteria</taxon>
        <taxon>Lysobacterales</taxon>
        <taxon>Lysobacteraceae</taxon>
        <taxon>Chiayiivirga</taxon>
    </lineage>
</organism>
<dbReference type="SUPFAM" id="SSF55874">
    <property type="entry name" value="ATPase domain of HSP90 chaperone/DNA topoisomerase II/histidine kinase"/>
    <property type="match status" value="1"/>
</dbReference>
<dbReference type="SUPFAM" id="SSF52172">
    <property type="entry name" value="CheY-like"/>
    <property type="match status" value="1"/>
</dbReference>
<keyword evidence="4" id="KW-0902">Two-component regulatory system</keyword>
<evidence type="ECO:0000256" key="3">
    <source>
        <dbReference type="ARBA" id="ARBA00022553"/>
    </source>
</evidence>
<dbReference type="InterPro" id="IPR011110">
    <property type="entry name" value="Reg_prop"/>
</dbReference>
<dbReference type="EC" id="2.7.13.3" evidence="2"/>
<dbReference type="Pfam" id="PF00512">
    <property type="entry name" value="HisKA"/>
    <property type="match status" value="1"/>
</dbReference>
<dbReference type="InterPro" id="IPR036097">
    <property type="entry name" value="HisK_dim/P_sf"/>
</dbReference>
<keyword evidence="10" id="KW-0418">Kinase</keyword>
<dbReference type="PROSITE" id="PS50109">
    <property type="entry name" value="HIS_KIN"/>
    <property type="match status" value="1"/>
</dbReference>